<dbReference type="GO" id="GO:0030335">
    <property type="term" value="P:positive regulation of cell migration"/>
    <property type="evidence" value="ECO:0007669"/>
    <property type="project" value="TreeGrafter"/>
</dbReference>
<gene>
    <name evidence="17" type="primary">sema4ba</name>
</gene>
<feature type="domain" description="Sema" evidence="16">
    <location>
        <begin position="41"/>
        <end position="517"/>
    </location>
</feature>
<keyword evidence="4" id="KW-0597">Phosphoprotein</keyword>
<evidence type="ECO:0000256" key="5">
    <source>
        <dbReference type="ARBA" id="ARBA00022692"/>
    </source>
</evidence>
<evidence type="ECO:0000256" key="4">
    <source>
        <dbReference type="ARBA" id="ARBA00022553"/>
    </source>
</evidence>
<keyword evidence="10 15" id="KW-0472">Membrane</keyword>
<dbReference type="InterPro" id="IPR002165">
    <property type="entry name" value="Plexin_repeat"/>
</dbReference>
<keyword evidence="5 15" id="KW-0812">Transmembrane</keyword>
<dbReference type="AlphaFoldDB" id="A0A8D2ZHP8"/>
<evidence type="ECO:0000259" key="16">
    <source>
        <dbReference type="PROSITE" id="PS51004"/>
    </source>
</evidence>
<evidence type="ECO:0000256" key="11">
    <source>
        <dbReference type="ARBA" id="ARBA00023157"/>
    </source>
</evidence>
<dbReference type="SUPFAM" id="SSF101912">
    <property type="entry name" value="Sema domain"/>
    <property type="match status" value="1"/>
</dbReference>
<name>A0A8D2ZHP8_SCOMX</name>
<dbReference type="InterPro" id="IPR027231">
    <property type="entry name" value="Semaphorin"/>
</dbReference>
<keyword evidence="8" id="KW-0524">Neurogenesis</keyword>
<organism evidence="17 18">
    <name type="scientific">Scophthalmus maximus</name>
    <name type="common">Turbot</name>
    <name type="synonym">Psetta maxima</name>
    <dbReference type="NCBI Taxonomy" id="52904"/>
    <lineage>
        <taxon>Eukaryota</taxon>
        <taxon>Metazoa</taxon>
        <taxon>Chordata</taxon>
        <taxon>Craniata</taxon>
        <taxon>Vertebrata</taxon>
        <taxon>Euteleostomi</taxon>
        <taxon>Actinopterygii</taxon>
        <taxon>Neopterygii</taxon>
        <taxon>Teleostei</taxon>
        <taxon>Neoteleostei</taxon>
        <taxon>Acanthomorphata</taxon>
        <taxon>Carangaria</taxon>
        <taxon>Pleuronectiformes</taxon>
        <taxon>Pleuronectoidei</taxon>
        <taxon>Scophthalmidae</taxon>
        <taxon>Scophthalmus</taxon>
    </lineage>
</organism>
<dbReference type="Pfam" id="PF01403">
    <property type="entry name" value="Sema"/>
    <property type="match status" value="1"/>
</dbReference>
<evidence type="ECO:0000256" key="13">
    <source>
        <dbReference type="ARBA" id="ARBA00023319"/>
    </source>
</evidence>
<dbReference type="Gene3D" id="3.30.1680.10">
    <property type="entry name" value="ligand-binding face of the semaphorins, domain 2"/>
    <property type="match status" value="1"/>
</dbReference>
<dbReference type="InterPro" id="IPR015943">
    <property type="entry name" value="WD40/YVTN_repeat-like_dom_sf"/>
</dbReference>
<proteinExistence type="inferred from homology"/>
<dbReference type="GO" id="GO:0007411">
    <property type="term" value="P:axon guidance"/>
    <property type="evidence" value="ECO:0007669"/>
    <property type="project" value="TreeGrafter"/>
</dbReference>
<dbReference type="InterPro" id="IPR016201">
    <property type="entry name" value="PSI"/>
</dbReference>
<evidence type="ECO:0000256" key="9">
    <source>
        <dbReference type="ARBA" id="ARBA00022989"/>
    </source>
</evidence>
<keyword evidence="13" id="KW-0393">Immunoglobulin domain</keyword>
<evidence type="ECO:0000256" key="14">
    <source>
        <dbReference type="PROSITE-ProRule" id="PRU00352"/>
    </source>
</evidence>
<dbReference type="Gene3D" id="2.130.10.10">
    <property type="entry name" value="YVTN repeat-like/Quinoprotein amine dehydrogenase"/>
    <property type="match status" value="1"/>
</dbReference>
<comment type="subcellular location">
    <subcellularLocation>
        <location evidence="1">Membrane</location>
        <topology evidence="1">Single-pass type I membrane protein</topology>
    </subcellularLocation>
</comment>
<keyword evidence="12" id="KW-0325">Glycoprotein</keyword>
<dbReference type="GO" id="GO:0030215">
    <property type="term" value="F:semaphorin receptor binding"/>
    <property type="evidence" value="ECO:0007669"/>
    <property type="project" value="InterPro"/>
</dbReference>
<sequence>MRNPELHIVSRYSLYLWCTFIYSSAFMYFLYLAAFNVLTSSFFLLSARFCSDAKERTTRSFSVGGVNNFTSLLLSKEDDTLYVGAREILFALNLSDISAVKLQRNLTWKTPERKRDECSFKGKDLQTDCFNYIKILLRMNSTHLYVCGTYAFSPICKLFFIHCSFFFLEKSPFPHGEHCEYTGLLRCVADGELYAGTVSNFQGNEPIIYKSLSQGTALKTENSLNWLQDPAFVGSAYIQESLPKGNPVGNDDKIYFFFSEAGKEFDFFDNTIVSRIARVCKGDTGGERVLQKKWTTFLKAQLLCSLPDDGFPFNIIQDMFVLTPSPEDWKNTVFYGVFTSQWYKGASGSSAVCSFTMDQVEKAFNGRYREVNRETQQWYTYNHPVPDPRPGACITNAAREQGISSSLHMPDKVLNFVKDHFLMDSVVRSQPLLLKRNVRYTQIAVHRVLVAHKAYNVLFIGTDDGRLHKAINVNNKMHIIEEMVLFSSSQPVQHIELDTEKGRLYVSSFSELVEVPVANCTNYQSCGECILSRDPYCAWNGRQCLDVRRPSTRRYVSLHKHFCSQGIYGDISMICDGEMIRDCICLHLLIKCMCFSVWQQDVDEADTSAICNKTVPSPRFAKPPPSRK</sequence>
<dbReference type="SMART" id="SM00423">
    <property type="entry name" value="PSI"/>
    <property type="match status" value="1"/>
</dbReference>
<evidence type="ECO:0000256" key="10">
    <source>
        <dbReference type="ARBA" id="ARBA00023136"/>
    </source>
</evidence>
<dbReference type="GeneTree" id="ENSGT00940000154870"/>
<evidence type="ECO:0000256" key="3">
    <source>
        <dbReference type="ARBA" id="ARBA00022473"/>
    </source>
</evidence>
<dbReference type="GO" id="GO:0005886">
    <property type="term" value="C:plasma membrane"/>
    <property type="evidence" value="ECO:0007669"/>
    <property type="project" value="TreeGrafter"/>
</dbReference>
<keyword evidence="3" id="KW-0217">Developmental protein</keyword>
<comment type="similarity">
    <text evidence="2">Belongs to the semaphorin family.</text>
</comment>
<dbReference type="SUPFAM" id="SSF103575">
    <property type="entry name" value="Plexin repeat"/>
    <property type="match status" value="1"/>
</dbReference>
<keyword evidence="9 15" id="KW-1133">Transmembrane helix</keyword>
<evidence type="ECO:0000256" key="7">
    <source>
        <dbReference type="ARBA" id="ARBA00022782"/>
    </source>
</evidence>
<evidence type="ECO:0000256" key="6">
    <source>
        <dbReference type="ARBA" id="ARBA00022729"/>
    </source>
</evidence>
<accession>A0A8D2ZHP8</accession>
<dbReference type="PANTHER" id="PTHR11036">
    <property type="entry name" value="SEMAPHORIN"/>
    <property type="match status" value="1"/>
</dbReference>
<evidence type="ECO:0000256" key="8">
    <source>
        <dbReference type="ARBA" id="ARBA00022902"/>
    </source>
</evidence>
<dbReference type="Pfam" id="PF01437">
    <property type="entry name" value="PSI"/>
    <property type="match status" value="1"/>
</dbReference>
<dbReference type="Proteomes" id="UP000694558">
    <property type="component" value="Chromosome 10"/>
</dbReference>
<dbReference type="PANTHER" id="PTHR11036:SF14">
    <property type="entry name" value="SEMAPHORIN-4B"/>
    <property type="match status" value="1"/>
</dbReference>
<keyword evidence="7" id="KW-0221">Differentiation</keyword>
<evidence type="ECO:0000256" key="1">
    <source>
        <dbReference type="ARBA" id="ARBA00004479"/>
    </source>
</evidence>
<dbReference type="GO" id="GO:0001755">
    <property type="term" value="P:neural crest cell migration"/>
    <property type="evidence" value="ECO:0007669"/>
    <property type="project" value="TreeGrafter"/>
</dbReference>
<evidence type="ECO:0000313" key="17">
    <source>
        <dbReference type="Ensembl" id="ENSSMAP00000002379.2"/>
    </source>
</evidence>
<evidence type="ECO:0000313" key="18">
    <source>
        <dbReference type="Proteomes" id="UP000694558"/>
    </source>
</evidence>
<dbReference type="InterPro" id="IPR001627">
    <property type="entry name" value="Semap_dom"/>
</dbReference>
<evidence type="ECO:0000256" key="15">
    <source>
        <dbReference type="SAM" id="Phobius"/>
    </source>
</evidence>
<dbReference type="InterPro" id="IPR036352">
    <property type="entry name" value="Semap_dom_sf"/>
</dbReference>
<evidence type="ECO:0000256" key="12">
    <source>
        <dbReference type="ARBA" id="ARBA00023180"/>
    </source>
</evidence>
<dbReference type="GO" id="GO:0045499">
    <property type="term" value="F:chemorepellent activity"/>
    <property type="evidence" value="ECO:0007669"/>
    <property type="project" value="TreeGrafter"/>
</dbReference>
<reference evidence="17" key="2">
    <citation type="submission" date="2025-08" db="UniProtKB">
        <authorList>
            <consortium name="Ensembl"/>
        </authorList>
    </citation>
    <scope>IDENTIFICATION</scope>
</reference>
<dbReference type="PROSITE" id="PS51004">
    <property type="entry name" value="SEMA"/>
    <property type="match status" value="1"/>
</dbReference>
<keyword evidence="6" id="KW-0732">Signal</keyword>
<dbReference type="GO" id="GO:0071526">
    <property type="term" value="P:semaphorin-plexin signaling pathway"/>
    <property type="evidence" value="ECO:0007669"/>
    <property type="project" value="TreeGrafter"/>
</dbReference>
<feature type="transmembrane region" description="Helical" evidence="15">
    <location>
        <begin position="20"/>
        <end position="45"/>
    </location>
</feature>
<dbReference type="SMART" id="SM00630">
    <property type="entry name" value="Sema"/>
    <property type="match status" value="1"/>
</dbReference>
<keyword evidence="11" id="KW-1015">Disulfide bond</keyword>
<comment type="caution">
    <text evidence="14">Lacks conserved residue(s) required for the propagation of feature annotation.</text>
</comment>
<dbReference type="Ensembl" id="ENSSMAT00000002423.2">
    <property type="protein sequence ID" value="ENSSMAP00000002379.2"/>
    <property type="gene ID" value="ENSSMAG00000001477.2"/>
</dbReference>
<evidence type="ECO:0000256" key="2">
    <source>
        <dbReference type="ARBA" id="ARBA00009492"/>
    </source>
</evidence>
<dbReference type="FunFam" id="2.130.10.10:FF:000033">
    <property type="entry name" value="Semaphorin 4B"/>
    <property type="match status" value="1"/>
</dbReference>
<protein>
    <recommendedName>
        <fullName evidence="16">Sema domain-containing protein</fullName>
    </recommendedName>
</protein>
<reference evidence="17" key="1">
    <citation type="submission" date="2023-05" db="EMBL/GenBank/DDBJ databases">
        <title>High-quality long-read genome of Scophthalmus maximus.</title>
        <authorList>
            <person name="Lien S."/>
            <person name="Martinez P."/>
        </authorList>
    </citation>
    <scope>NUCLEOTIDE SEQUENCE [LARGE SCALE GENOMIC DNA]</scope>
</reference>